<dbReference type="EMBL" id="CAFBIY010000072">
    <property type="protein sequence ID" value="CAB4851138.1"/>
    <property type="molecule type" value="Genomic_DNA"/>
</dbReference>
<evidence type="ECO:0000313" key="2">
    <source>
        <dbReference type="EMBL" id="CAB4734850.1"/>
    </source>
</evidence>
<dbReference type="EMBL" id="CAFBMT010000035">
    <property type="protein sequence ID" value="CAB4957439.1"/>
    <property type="molecule type" value="Genomic_DNA"/>
</dbReference>
<dbReference type="EMBL" id="CAESGF010000020">
    <property type="protein sequence ID" value="CAB4364873.1"/>
    <property type="molecule type" value="Genomic_DNA"/>
</dbReference>
<dbReference type="EMBL" id="CAEZYF010000017">
    <property type="protein sequence ID" value="CAB4734850.1"/>
    <property type="molecule type" value="Genomic_DNA"/>
</dbReference>
<organism evidence="6">
    <name type="scientific">freshwater metagenome</name>
    <dbReference type="NCBI Taxonomy" id="449393"/>
    <lineage>
        <taxon>unclassified sequences</taxon>
        <taxon>metagenomes</taxon>
        <taxon>ecological metagenomes</taxon>
    </lineage>
</organism>
<evidence type="ECO:0000313" key="3">
    <source>
        <dbReference type="EMBL" id="CAB4801113.1"/>
    </source>
</evidence>
<proteinExistence type="predicted"/>
<dbReference type="EMBL" id="CAFAAV010000005">
    <property type="protein sequence ID" value="CAB4801113.1"/>
    <property type="molecule type" value="Genomic_DNA"/>
</dbReference>
<evidence type="ECO:0000313" key="1">
    <source>
        <dbReference type="EMBL" id="CAB4364873.1"/>
    </source>
</evidence>
<evidence type="ECO:0000313" key="6">
    <source>
        <dbReference type="EMBL" id="CAB4971375.1"/>
    </source>
</evidence>
<evidence type="ECO:0000313" key="5">
    <source>
        <dbReference type="EMBL" id="CAB4957439.1"/>
    </source>
</evidence>
<accession>A0A6J7LVF4</accession>
<gene>
    <name evidence="2" type="ORF">UFOPK2656_02444</name>
    <name evidence="3" type="ORF">UFOPK3099_00126</name>
    <name evidence="4" type="ORF">UFOPK3267_01417</name>
    <name evidence="5" type="ORF">UFOPK3651_03283</name>
    <name evidence="6" type="ORF">UFOPK3931_00145</name>
    <name evidence="1" type="ORF">UFOPK4189_02631</name>
</gene>
<name>A0A6J7LVF4_9ZZZZ</name>
<protein>
    <submittedName>
        <fullName evidence="6">Unannotated protein</fullName>
    </submittedName>
</protein>
<dbReference type="EMBL" id="CAFBOL010000002">
    <property type="protein sequence ID" value="CAB4971375.1"/>
    <property type="molecule type" value="Genomic_DNA"/>
</dbReference>
<sequence length="235" mass="26600">MSVPRSTSKSLAGGYRLDADLPAPPADDLETLGGLHVLRHMQRHLDTLGQHLVLFSDREYSELLTLLTRGYDQLSERRELRRHRFASSPSRMREVLRNDPRAVPVVSIYGSSCLGWKAPAWEGIRLSRYLQPGQLFAFAEQFTSMLPPRRPEALRLHLAEWQAPFPAHSMATWGNQAKLLKGPQEFKYAEIAGYLLETGSEVTNAPDDRLRFRRWRDSVAQGVGEAAHPVSHHAK</sequence>
<evidence type="ECO:0000313" key="4">
    <source>
        <dbReference type="EMBL" id="CAB4851138.1"/>
    </source>
</evidence>
<reference evidence="6" key="1">
    <citation type="submission" date="2020-05" db="EMBL/GenBank/DDBJ databases">
        <authorList>
            <person name="Chiriac C."/>
            <person name="Salcher M."/>
            <person name="Ghai R."/>
            <person name="Kavagutti S V."/>
        </authorList>
    </citation>
    <scope>NUCLEOTIDE SEQUENCE</scope>
</reference>
<dbReference type="AlphaFoldDB" id="A0A6J7LVF4"/>